<dbReference type="NCBIfam" id="TIGR02845">
    <property type="entry name" value="spore_V_AD"/>
    <property type="match status" value="1"/>
</dbReference>
<evidence type="ECO:0000313" key="1">
    <source>
        <dbReference type="EMBL" id="BCI61546.1"/>
    </source>
</evidence>
<dbReference type="NCBIfam" id="NF006160">
    <property type="entry name" value="PRK08304.1"/>
    <property type="match status" value="1"/>
</dbReference>
<reference evidence="2" key="1">
    <citation type="submission" date="2020-07" db="EMBL/GenBank/DDBJ databases">
        <title>Complete genome sequencing of Clostridia bacterium strain 12CBH8.</title>
        <authorList>
            <person name="Sakamoto M."/>
            <person name="Murakami T."/>
            <person name="Mori H."/>
        </authorList>
    </citation>
    <scope>NUCLEOTIDE SEQUENCE [LARGE SCALE GENOMIC DNA]</scope>
    <source>
        <strain evidence="2">12CBH8</strain>
    </source>
</reference>
<dbReference type="InterPro" id="IPR010894">
    <property type="entry name" value="SpoVAD"/>
</dbReference>
<dbReference type="SUPFAM" id="SSF53901">
    <property type="entry name" value="Thiolase-like"/>
    <property type="match status" value="1"/>
</dbReference>
<dbReference type="InterPro" id="IPR038369">
    <property type="entry name" value="SpoVAD_sf"/>
</dbReference>
<gene>
    <name evidence="1" type="ORF">C12CBH8_21850</name>
</gene>
<protein>
    <submittedName>
        <fullName evidence="1">Stage V sporulation protein AD</fullName>
    </submittedName>
</protein>
<keyword evidence="2" id="KW-1185">Reference proteome</keyword>
<dbReference type="GO" id="GO:0016746">
    <property type="term" value="F:acyltransferase activity"/>
    <property type="evidence" value="ECO:0007669"/>
    <property type="project" value="InterPro"/>
</dbReference>
<dbReference type="Pfam" id="PF07451">
    <property type="entry name" value="SpoVAD"/>
    <property type="match status" value="1"/>
</dbReference>
<dbReference type="RefSeq" id="WP_090264757.1">
    <property type="nucleotide sequence ID" value="NZ_AP023321.1"/>
</dbReference>
<dbReference type="KEGG" id="sman:C12CBH8_21850"/>
<dbReference type="AlphaFoldDB" id="A0A7I8D402"/>
<dbReference type="PIRSF" id="PIRSF011570">
    <property type="entry name" value="SpoVAD"/>
    <property type="match status" value="1"/>
</dbReference>
<dbReference type="Proteomes" id="UP000593890">
    <property type="component" value="Chromosome"/>
</dbReference>
<dbReference type="Gene3D" id="3.40.47.40">
    <property type="entry name" value="Stage V sporulation protein AD"/>
    <property type="match status" value="1"/>
</dbReference>
<evidence type="ECO:0000313" key="2">
    <source>
        <dbReference type="Proteomes" id="UP000593890"/>
    </source>
</evidence>
<sequence length="339" mass="35630">MITRTGRYTLLFDQHPMAAGFAAVVGKKEGEGPLARQFDKIFEDTKLGQETWEKAESAMQEQAVHLALDKASISPQQVDYVLAGDLINQCTSSIFGLRSLDIPFLGLFGACSTMALSLGLAGLLVESGAAGTCAAVTSSHFCTAERQFRFPLEYGGQRPPTSQWTATASGCAVITPSTNGGGPQIAGVTFGRMVDMGIKDANNMGAAMAGAASATIVDFLNDTGKKPEDFDMILTGDLGQVGSDLMQQLLSRENVELGTHYADCGLLIYDRQTQDVHAGGSGCGCSAAVVCSYIMNLLKTGGMKNVLFVGTGALMSPMTVQQGESIPGIAHAVWLKSAY</sequence>
<dbReference type="InterPro" id="IPR016039">
    <property type="entry name" value="Thiolase-like"/>
</dbReference>
<accession>A0A7I8D402</accession>
<name>A0A7I8D402_9FIRM</name>
<organism evidence="1 2">
    <name type="scientific">Solibaculum mannosilyticum</name>
    <dbReference type="NCBI Taxonomy" id="2780922"/>
    <lineage>
        <taxon>Bacteria</taxon>
        <taxon>Bacillati</taxon>
        <taxon>Bacillota</taxon>
        <taxon>Clostridia</taxon>
        <taxon>Eubacteriales</taxon>
        <taxon>Oscillospiraceae</taxon>
        <taxon>Solibaculum</taxon>
    </lineage>
</organism>
<proteinExistence type="predicted"/>
<dbReference type="EMBL" id="AP023321">
    <property type="protein sequence ID" value="BCI61546.1"/>
    <property type="molecule type" value="Genomic_DNA"/>
</dbReference>